<dbReference type="InterPro" id="IPR029787">
    <property type="entry name" value="Nucleotide_cyclase"/>
</dbReference>
<dbReference type="Gene3D" id="3.30.450.20">
    <property type="entry name" value="PAS domain"/>
    <property type="match status" value="1"/>
</dbReference>
<name>A0A168NRS3_9CLOT</name>
<dbReference type="EMBL" id="LITT01000023">
    <property type="protein sequence ID" value="OAA86819.1"/>
    <property type="molecule type" value="Genomic_DNA"/>
</dbReference>
<dbReference type="PROSITE" id="PS50887">
    <property type="entry name" value="GGDEF"/>
    <property type="match status" value="1"/>
</dbReference>
<dbReference type="PANTHER" id="PTHR46663">
    <property type="entry name" value="DIGUANYLATE CYCLASE DGCT-RELATED"/>
    <property type="match status" value="1"/>
</dbReference>
<dbReference type="RefSeq" id="WP_063555649.1">
    <property type="nucleotide sequence ID" value="NZ_LITT01000023.1"/>
</dbReference>
<dbReference type="InterPro" id="IPR000014">
    <property type="entry name" value="PAS"/>
</dbReference>
<dbReference type="Pfam" id="PF00990">
    <property type="entry name" value="GGDEF"/>
    <property type="match status" value="1"/>
</dbReference>
<dbReference type="CDD" id="cd00130">
    <property type="entry name" value="PAS"/>
    <property type="match status" value="1"/>
</dbReference>
<dbReference type="InterPro" id="IPR043128">
    <property type="entry name" value="Rev_trsase/Diguanyl_cyclase"/>
</dbReference>
<dbReference type="CDD" id="cd01949">
    <property type="entry name" value="GGDEF"/>
    <property type="match status" value="1"/>
</dbReference>
<dbReference type="EC" id="2.7.7.65" evidence="3"/>
<keyword evidence="3" id="KW-0548">Nucleotidyltransferase</keyword>
<dbReference type="InterPro" id="IPR035965">
    <property type="entry name" value="PAS-like_dom_sf"/>
</dbReference>
<evidence type="ECO:0000313" key="4">
    <source>
        <dbReference type="Proteomes" id="UP000077407"/>
    </source>
</evidence>
<dbReference type="SUPFAM" id="SSF55785">
    <property type="entry name" value="PYP-like sensor domain (PAS domain)"/>
    <property type="match status" value="1"/>
</dbReference>
<proteinExistence type="predicted"/>
<dbReference type="OrthoDB" id="9805474at2"/>
<feature type="domain" description="GGDEF" evidence="2">
    <location>
        <begin position="178"/>
        <end position="311"/>
    </location>
</feature>
<dbReference type="NCBIfam" id="TIGR00254">
    <property type="entry name" value="GGDEF"/>
    <property type="match status" value="1"/>
</dbReference>
<dbReference type="AlphaFoldDB" id="A0A168NRS3"/>
<dbReference type="SMART" id="SM00267">
    <property type="entry name" value="GGDEF"/>
    <property type="match status" value="1"/>
</dbReference>
<dbReference type="PANTHER" id="PTHR46663:SF2">
    <property type="entry name" value="GGDEF DOMAIN-CONTAINING PROTEIN"/>
    <property type="match status" value="1"/>
</dbReference>
<dbReference type="Pfam" id="PF00989">
    <property type="entry name" value="PAS"/>
    <property type="match status" value="1"/>
</dbReference>
<accession>A0A168NRS3</accession>
<evidence type="ECO:0000259" key="1">
    <source>
        <dbReference type="PROSITE" id="PS50112"/>
    </source>
</evidence>
<dbReference type="PATRIC" id="fig|1538.10.peg.1813"/>
<comment type="caution">
    <text evidence="3">The sequence shown here is derived from an EMBL/GenBank/DDBJ whole genome shotgun (WGS) entry which is preliminary data.</text>
</comment>
<dbReference type="InterPro" id="IPR000160">
    <property type="entry name" value="GGDEF_dom"/>
</dbReference>
<dbReference type="SUPFAM" id="SSF55073">
    <property type="entry name" value="Nucleotide cyclase"/>
    <property type="match status" value="1"/>
</dbReference>
<dbReference type="GO" id="GO:0052621">
    <property type="term" value="F:diguanylate cyclase activity"/>
    <property type="evidence" value="ECO:0007669"/>
    <property type="project" value="UniProtKB-EC"/>
</dbReference>
<gene>
    <name evidence="3" type="primary">ydaM_2</name>
    <name evidence="3" type="ORF">WY13_02213</name>
</gene>
<protein>
    <submittedName>
        <fullName evidence="3">Putative diguanylate cyclase YdaM</fullName>
        <ecNumber evidence="3">2.7.7.65</ecNumber>
    </submittedName>
</protein>
<dbReference type="InterPro" id="IPR013767">
    <property type="entry name" value="PAS_fold"/>
</dbReference>
<dbReference type="SMART" id="SM00091">
    <property type="entry name" value="PAS"/>
    <property type="match status" value="1"/>
</dbReference>
<dbReference type="GO" id="GO:0006355">
    <property type="term" value="P:regulation of DNA-templated transcription"/>
    <property type="evidence" value="ECO:0007669"/>
    <property type="project" value="InterPro"/>
</dbReference>
<dbReference type="InterPro" id="IPR052163">
    <property type="entry name" value="DGC-Regulatory_Protein"/>
</dbReference>
<dbReference type="PROSITE" id="PS50112">
    <property type="entry name" value="PAS"/>
    <property type="match status" value="1"/>
</dbReference>
<dbReference type="Proteomes" id="UP000077407">
    <property type="component" value="Unassembled WGS sequence"/>
</dbReference>
<sequence>MNRILFDALDNVNEGVVILNEQFKILFWNSYMKHITGIGTKYIIGKSIYEALPNFNRNYFNESIKSLMNNEYKLFFSATMHKDLVNDNGKFNLKISKLEEGKSRFLFLEFINVTNEFERVNQLKLYINKLFLLNKKLKDKEKVIRNLAYYDKLTGLGNRVLFYEIAEKILDSCRRNNNMLGLMFIDVDNFKSINDTYGHTTGDNVLVKVADILKKATRKNDVIARFGGDEFLVLLPDIKNFNNYKIIHSRIINTKKRIINLCGNKINISLSTGVSFYPQDGKSIDELIIKADEAMYIAKNVDGNDNCFCSKYIV</sequence>
<feature type="domain" description="PAS" evidence="1">
    <location>
        <begin position="1"/>
        <end position="71"/>
    </location>
</feature>
<dbReference type="FunFam" id="3.30.70.270:FF:000001">
    <property type="entry name" value="Diguanylate cyclase domain protein"/>
    <property type="match status" value="1"/>
</dbReference>
<dbReference type="Gene3D" id="3.30.70.270">
    <property type="match status" value="1"/>
</dbReference>
<organism evidence="3 4">
    <name type="scientific">Clostridium ljungdahlii</name>
    <dbReference type="NCBI Taxonomy" id="1538"/>
    <lineage>
        <taxon>Bacteria</taxon>
        <taxon>Bacillati</taxon>
        <taxon>Bacillota</taxon>
        <taxon>Clostridia</taxon>
        <taxon>Eubacteriales</taxon>
        <taxon>Clostridiaceae</taxon>
        <taxon>Clostridium</taxon>
    </lineage>
</organism>
<reference evidence="3 4" key="1">
    <citation type="journal article" date="2015" name="Biotechnol. Bioeng.">
        <title>Genome sequence and phenotypic characterization of Caulobacter segnis.</title>
        <authorList>
            <person name="Patel S."/>
            <person name="Fletcher B."/>
            <person name="Scott D.C."/>
            <person name="Ely B."/>
        </authorList>
    </citation>
    <scope>NUCLEOTIDE SEQUENCE [LARGE SCALE GENOMIC DNA]</scope>
    <source>
        <strain evidence="3 4">ERI-2</strain>
    </source>
</reference>
<keyword evidence="3" id="KW-0808">Transferase</keyword>
<evidence type="ECO:0000313" key="3">
    <source>
        <dbReference type="EMBL" id="OAA86819.1"/>
    </source>
</evidence>
<evidence type="ECO:0000259" key="2">
    <source>
        <dbReference type="PROSITE" id="PS50887"/>
    </source>
</evidence>